<accession>A0A0F0CUK9</accession>
<evidence type="ECO:0000313" key="1">
    <source>
        <dbReference type="EMBL" id="KJJ85125.1"/>
    </source>
</evidence>
<keyword evidence="2" id="KW-1185">Reference proteome</keyword>
<name>A0A0F0CUK9_9BACT</name>
<dbReference type="InterPro" id="IPR014710">
    <property type="entry name" value="RmlC-like_jellyroll"/>
</dbReference>
<evidence type="ECO:0000313" key="2">
    <source>
        <dbReference type="Proteomes" id="UP000033428"/>
    </source>
</evidence>
<protein>
    <submittedName>
        <fullName evidence="1">Uncharacterized protein</fullName>
    </submittedName>
</protein>
<comment type="caution">
    <text evidence="1">The sequence shown here is derived from an EMBL/GenBank/DDBJ whole genome shotgun (WGS) entry which is preliminary data.</text>
</comment>
<proteinExistence type="predicted"/>
<reference evidence="1 2" key="1">
    <citation type="submission" date="2015-02" db="EMBL/GenBank/DDBJ databases">
        <title>Single-cell genomics of uncultivated deep-branching MTB reveals a conserved set of magnetosome genes.</title>
        <authorList>
            <person name="Kolinko S."/>
            <person name="Richter M."/>
            <person name="Glockner F.O."/>
            <person name="Brachmann A."/>
            <person name="Schuler D."/>
        </authorList>
    </citation>
    <scope>NUCLEOTIDE SEQUENCE [LARGE SCALE GENOMIC DNA]</scope>
    <source>
        <strain evidence="1">SKK-01</strain>
    </source>
</reference>
<sequence length="1779" mass="197544">MFSKSLFSKIVSYLLVAAFIAGNPLCPGLIAEERAPQTVGDDRDNLSPVLKFGFTIGLEISSDEQNKLKEWSDAIGKSNVEGAETTADSAEALLKEAVSQLIGKWLKKIKTALNTELGKDDGQKEWQKFVDNDVLWGMLLAQYINQYTVNGADLKDSVKNIITETFNALRAEEKGTPGMQAIGRVLELSEAKRFDEVIRKSFVSGKYEIMPKLGNEGIIFVLHKGLIEALEASNLPPNIHPGRGGDALGHEGRQIHIDEDLYNSLRGEDILQIAQHETFHLALTEIARIENLTLTEGEKEQAIKVSWLGSEGLRLRELWRKDGKPVGQKQEDFINNNYPGAKIAPGIGVYSRIEEITFKRIKTYREKREAVKQALLHNADIMSISAESNIGPDVVIVVSSLEAQADFWQKRLTGENNINGSGSVIKKDAIVLSVTESNWKGGAGNALGTLNGFMQAARKARDLGLIDIEKNLTGKAEITALTAVFMEFIKGKNTAMFHTAGKGTRTAPLPGVELNSKPNIKLSKMIDVKGVKEPITILESAIINTNPLADSRKGRLSVFWGDQVIIPVNNVDSKGTHHIEILGQEVPLDKEIESYGVLIPGENGDISQREKLSLETIQELLPEGETKVYKSIGSFSITQSFLNALLNDETIVTSLVNASGVLNTDQDWWQALTSSREEYISTLTKKGVEQESAEQQWNTMKKLWDTFKSEDNSGLRLLGSTDVGEDALWWDYGQNKFYLENMQLLVENTMRGEVARQFFGISKKEWIKDSKIFTDVKVSNSIIQNSTIKGGRLENCVVINSELKNVFAKNAIIIGSTVIELHATGGLVYNVVSKETYVKEGQIIANIFHPKAGRIVMRTDIDRNGEKDWKGNIPVYDNLYTYPEVAELMKGKGVTVETVENTKRQYKDELLKSGIILGNEISLYKQAETLAHKRNIAEELARLEISYRIIEFGGFIGNLLNDVEYGRLFSISLPMAKIETDKLKKILEERGSRFLFQLTQDTPGIYSAGAEENVGKKDAKFVRLGEIIKNGGLLKFTPYFRSGTHGYTWGQPVSENFILELMGANTQEEKINLARQYGVASDDVIGERWVTTGIIDLGTAGNLSENDLSLYQDEIFGKAHVKAFGAESGITAKLLVSAKPLSLQIHEFSEMIIPLEDGYAYLGLKKDVTTEEFIQSLKDGDMSIFNKVDFKKGEAIIVPAGMPHAYGKVKVYEVKAVNATQDAKGTLSFYDRLKLNEREINRVKDIVSKHTKEEATRILISDKLVRDKKDVLTLDEAKVAEIAEKIEKYGFLKRADLSKVYFNPEVLYTQDSAKYELMGKAEGFESGRYNIPAGKTIEMYSQMEGRQHSLVITEGKVEIINSNGKVIDEMNQGEERMVPAIIGKYTIKALKDAVIYTQYKPFSTDAPESEHKVVLDMGQREEAVSKASGTSVSSHEDAGYFGARGMNEKITIYSAATLPRIIGERDHLLKVISGELLITGSDGATQGAYKTGEVIRVTKDGIIDRNGIVISSMKDGVFAYTLQKNSAEPAEIEIQYEKSQNERIVYAVYTAIEKHLPAILKSKIDLILPEEIFIKGAGEGSKKAEQKLFDTLLGNDVVNIHTYSNSAGLDQNAVTTKIKNSIKNGRTPVLGATNLNITSAQDISNEEFKEIMASVRTLALPDISEIEKGNNGWFFAREVSALGILQSLLTVKSISDKEGIALDMQRVMTQLTNKNVSVEDLYYMLPFESVPAEIKEKEGVISSLQWMVQLVHKLLLAMPIKAFDAREQLEQRRKVMWSA</sequence>
<dbReference type="EMBL" id="JYNY01000221">
    <property type="protein sequence ID" value="KJJ85125.1"/>
    <property type="molecule type" value="Genomic_DNA"/>
</dbReference>
<dbReference type="Gene3D" id="2.60.120.10">
    <property type="entry name" value="Jelly Rolls"/>
    <property type="match status" value="1"/>
</dbReference>
<gene>
    <name evidence="1" type="ORF">OMAG_001017</name>
</gene>
<dbReference type="SUPFAM" id="SSF51182">
    <property type="entry name" value="RmlC-like cupins"/>
    <property type="match status" value="1"/>
</dbReference>
<dbReference type="Proteomes" id="UP000033428">
    <property type="component" value="Unassembled WGS sequence"/>
</dbReference>
<dbReference type="InterPro" id="IPR011051">
    <property type="entry name" value="RmlC_Cupin_sf"/>
</dbReference>
<organism evidence="1 2">
    <name type="scientific">Candidatus Omnitrophus magneticus</name>
    <dbReference type="NCBI Taxonomy" id="1609969"/>
    <lineage>
        <taxon>Bacteria</taxon>
        <taxon>Pseudomonadati</taxon>
        <taxon>Candidatus Omnitrophota</taxon>
        <taxon>Candidatus Omnitrophus</taxon>
    </lineage>
</organism>